<dbReference type="InterPro" id="IPR002509">
    <property type="entry name" value="NODB_dom"/>
</dbReference>
<dbReference type="GO" id="GO:0016020">
    <property type="term" value="C:membrane"/>
    <property type="evidence" value="ECO:0007669"/>
    <property type="project" value="TreeGrafter"/>
</dbReference>
<dbReference type="EMBL" id="BOOJ01000027">
    <property type="protein sequence ID" value="GIH92395.1"/>
    <property type="molecule type" value="Genomic_DNA"/>
</dbReference>
<evidence type="ECO:0000313" key="4">
    <source>
        <dbReference type="EMBL" id="GIH92395.1"/>
    </source>
</evidence>
<keyword evidence="1" id="KW-0479">Metal-binding</keyword>
<proteinExistence type="predicted"/>
<dbReference type="GO" id="GO:0046872">
    <property type="term" value="F:metal ion binding"/>
    <property type="evidence" value="ECO:0007669"/>
    <property type="project" value="UniProtKB-KW"/>
</dbReference>
<name>A0A8J3SH56_9ACTN</name>
<dbReference type="AlphaFoldDB" id="A0A8J3SH56"/>
<gene>
    <name evidence="4" type="ORF">Psi01_30250</name>
</gene>
<evidence type="ECO:0000313" key="5">
    <source>
        <dbReference type="Proteomes" id="UP000619788"/>
    </source>
</evidence>
<evidence type="ECO:0000256" key="2">
    <source>
        <dbReference type="ARBA" id="ARBA00022801"/>
    </source>
</evidence>
<dbReference type="RefSeq" id="WP_239127682.1">
    <property type="nucleotide sequence ID" value="NZ_BOOJ01000027.1"/>
</dbReference>
<accession>A0A8J3SH56</accession>
<reference evidence="4 5" key="1">
    <citation type="submission" date="2021-01" db="EMBL/GenBank/DDBJ databases">
        <title>Whole genome shotgun sequence of Planobispora siamensis NBRC 107568.</title>
        <authorList>
            <person name="Komaki H."/>
            <person name="Tamura T."/>
        </authorList>
    </citation>
    <scope>NUCLEOTIDE SEQUENCE [LARGE SCALE GENOMIC DNA]</scope>
    <source>
        <strain evidence="4 5">NBRC 107568</strain>
    </source>
</reference>
<keyword evidence="2" id="KW-0378">Hydrolase</keyword>
<evidence type="ECO:0000259" key="3">
    <source>
        <dbReference type="PROSITE" id="PS51677"/>
    </source>
</evidence>
<dbReference type="Pfam" id="PF01522">
    <property type="entry name" value="Polysacc_deac_1"/>
    <property type="match status" value="1"/>
</dbReference>
<dbReference type="CDD" id="cd10917">
    <property type="entry name" value="CE4_NodB_like_6s_7s"/>
    <property type="match status" value="1"/>
</dbReference>
<organism evidence="4 5">
    <name type="scientific">Planobispora siamensis</name>
    <dbReference type="NCBI Taxonomy" id="936338"/>
    <lineage>
        <taxon>Bacteria</taxon>
        <taxon>Bacillati</taxon>
        <taxon>Actinomycetota</taxon>
        <taxon>Actinomycetes</taxon>
        <taxon>Streptosporangiales</taxon>
        <taxon>Streptosporangiaceae</taxon>
        <taxon>Planobispora</taxon>
    </lineage>
</organism>
<keyword evidence="5" id="KW-1185">Reference proteome</keyword>
<protein>
    <submittedName>
        <fullName evidence="4">Deacetylase</fullName>
    </submittedName>
</protein>
<dbReference type="SUPFAM" id="SSF88713">
    <property type="entry name" value="Glycoside hydrolase/deacetylase"/>
    <property type="match status" value="1"/>
</dbReference>
<dbReference type="InterPro" id="IPR050248">
    <property type="entry name" value="Polysacc_deacetylase_ArnD"/>
</dbReference>
<sequence>MRAPALLSGGSVRVWVLPMAFLIGFTGVAGPPADPPADPGAPGEAASAGGLVAVLPQRPGPPELPTPPPARATDCAKTRCVALTFDDGPGEHTGALLDTLAAHRARATFFVLGGMVEQSGGEDLRRMVTDGHELGNHGWSHTALTGLSRSGIRSELRRTQEIVERETGVRMTLMRPPYGATDERVAAESRSQGLAQILWSLDTMDWRDRDVAVVSRRAAKATSGSIVLMHDIHLTTVKAVPKLLENLAGKEFTFVTLSELYGGAPSPGRRYTRR</sequence>
<dbReference type="PANTHER" id="PTHR10587:SF133">
    <property type="entry name" value="CHITIN DEACETYLASE 1-RELATED"/>
    <property type="match status" value="1"/>
</dbReference>
<dbReference type="PANTHER" id="PTHR10587">
    <property type="entry name" value="GLYCOSYL TRANSFERASE-RELATED"/>
    <property type="match status" value="1"/>
</dbReference>
<comment type="caution">
    <text evidence="4">The sequence shown here is derived from an EMBL/GenBank/DDBJ whole genome shotgun (WGS) entry which is preliminary data.</text>
</comment>
<dbReference type="GO" id="GO:0016810">
    <property type="term" value="F:hydrolase activity, acting on carbon-nitrogen (but not peptide) bonds"/>
    <property type="evidence" value="ECO:0007669"/>
    <property type="project" value="InterPro"/>
</dbReference>
<dbReference type="PROSITE" id="PS51677">
    <property type="entry name" value="NODB"/>
    <property type="match status" value="1"/>
</dbReference>
<dbReference type="Proteomes" id="UP000619788">
    <property type="component" value="Unassembled WGS sequence"/>
</dbReference>
<dbReference type="InterPro" id="IPR011330">
    <property type="entry name" value="Glyco_hydro/deAcase_b/a-brl"/>
</dbReference>
<feature type="domain" description="NodB homology" evidence="3">
    <location>
        <begin position="79"/>
        <end position="255"/>
    </location>
</feature>
<dbReference type="GO" id="GO:0005975">
    <property type="term" value="P:carbohydrate metabolic process"/>
    <property type="evidence" value="ECO:0007669"/>
    <property type="project" value="InterPro"/>
</dbReference>
<dbReference type="Gene3D" id="3.20.20.370">
    <property type="entry name" value="Glycoside hydrolase/deacetylase"/>
    <property type="match status" value="1"/>
</dbReference>
<evidence type="ECO:0000256" key="1">
    <source>
        <dbReference type="ARBA" id="ARBA00022723"/>
    </source>
</evidence>